<organism evidence="1 2">
    <name type="scientific">Albidovulum litorale</name>
    <dbReference type="NCBI Taxonomy" id="2984134"/>
    <lineage>
        <taxon>Bacteria</taxon>
        <taxon>Pseudomonadati</taxon>
        <taxon>Pseudomonadota</taxon>
        <taxon>Alphaproteobacteria</taxon>
        <taxon>Rhodobacterales</taxon>
        <taxon>Paracoccaceae</taxon>
        <taxon>Albidovulum</taxon>
    </lineage>
</organism>
<sequence>MTKMEVRRQLRYLLGLPPIEDWEYVTRAEADRRIDRSAVRVERARVRGTQDDYGQEFLRHLILQNHVEARVIEGVRG</sequence>
<dbReference type="EMBL" id="JAOWKZ010000003">
    <property type="protein sequence ID" value="MCV2873226.1"/>
    <property type="molecule type" value="Genomic_DNA"/>
</dbReference>
<accession>A0ABT2ZR47</accession>
<proteinExistence type="predicted"/>
<protein>
    <submittedName>
        <fullName evidence="1">Uncharacterized protein</fullName>
    </submittedName>
</protein>
<dbReference type="Proteomes" id="UP001652564">
    <property type="component" value="Unassembled WGS sequence"/>
</dbReference>
<name>A0ABT2ZR47_9RHOB</name>
<gene>
    <name evidence="1" type="ORF">OEZ71_13065</name>
</gene>
<evidence type="ECO:0000313" key="2">
    <source>
        <dbReference type="Proteomes" id="UP001652564"/>
    </source>
</evidence>
<evidence type="ECO:0000313" key="1">
    <source>
        <dbReference type="EMBL" id="MCV2873226.1"/>
    </source>
</evidence>
<keyword evidence="2" id="KW-1185">Reference proteome</keyword>
<reference evidence="1 2" key="1">
    <citation type="submission" date="2022-10" db="EMBL/GenBank/DDBJ databases">
        <title>Defluviimonas sp. nov., isolated from ocean surface sediments.</title>
        <authorList>
            <person name="He W."/>
            <person name="Wang L."/>
            <person name="Zhang D.-F."/>
        </authorList>
    </citation>
    <scope>NUCLEOTIDE SEQUENCE [LARGE SCALE GENOMIC DNA]</scope>
    <source>
        <strain evidence="1 2">WL0050</strain>
    </source>
</reference>
<comment type="caution">
    <text evidence="1">The sequence shown here is derived from an EMBL/GenBank/DDBJ whole genome shotgun (WGS) entry which is preliminary data.</text>
</comment>
<dbReference type="RefSeq" id="WP_263740432.1">
    <property type="nucleotide sequence ID" value="NZ_JAOWKZ010000003.1"/>
</dbReference>